<organism evidence="1 2">
    <name type="scientific">Paenibacillus radicis</name>
    <name type="common">ex Xue et al. 2023</name>
    <dbReference type="NCBI Taxonomy" id="2972489"/>
    <lineage>
        <taxon>Bacteria</taxon>
        <taxon>Bacillati</taxon>
        <taxon>Bacillota</taxon>
        <taxon>Bacilli</taxon>
        <taxon>Bacillales</taxon>
        <taxon>Paenibacillaceae</taxon>
        <taxon>Paenibacillus</taxon>
    </lineage>
</organism>
<accession>A0ABT1YMC7</accession>
<reference evidence="1 2" key="1">
    <citation type="submission" date="2022-08" db="EMBL/GenBank/DDBJ databases">
        <title>Paenibacillus endoradicis sp. nov., Paenibacillus radicibacter sp. nov and Paenibacillus pararadicis sp. nov., three cold-adapted plant growth-promoting bacteria isolated from root of Larix gmelinii in Great Khingan.</title>
        <authorList>
            <person name="Xue H."/>
        </authorList>
    </citation>
    <scope>NUCLEOTIDE SEQUENCE [LARGE SCALE GENOMIC DNA]</scope>
    <source>
        <strain evidence="1 2">N5-1-1-5</strain>
    </source>
</reference>
<evidence type="ECO:0000313" key="1">
    <source>
        <dbReference type="EMBL" id="MCR8634330.1"/>
    </source>
</evidence>
<dbReference type="RefSeq" id="WP_258215892.1">
    <property type="nucleotide sequence ID" value="NZ_JANQBD010000019.1"/>
</dbReference>
<dbReference type="EMBL" id="JANQBD010000019">
    <property type="protein sequence ID" value="MCR8634330.1"/>
    <property type="molecule type" value="Genomic_DNA"/>
</dbReference>
<keyword evidence="2" id="KW-1185">Reference proteome</keyword>
<name>A0ABT1YMC7_9BACL</name>
<comment type="caution">
    <text evidence="1">The sequence shown here is derived from an EMBL/GenBank/DDBJ whole genome shotgun (WGS) entry which is preliminary data.</text>
</comment>
<evidence type="ECO:0008006" key="3">
    <source>
        <dbReference type="Google" id="ProtNLM"/>
    </source>
</evidence>
<dbReference type="Gene3D" id="3.40.630.10">
    <property type="entry name" value="Zn peptidases"/>
    <property type="match status" value="1"/>
</dbReference>
<dbReference type="Proteomes" id="UP001300012">
    <property type="component" value="Unassembled WGS sequence"/>
</dbReference>
<sequence length="115" mass="12376">MITKEAVIEGGNGHGCVSTDVGDVSWLVPTGQVYVMTCAFRTMPHSWQMVAQGESSIAHKGLLLAGKVMASSAIEAMLNPEIIEKAKAEHKERLEGEVYQSLIPLGTKPTPIRTN</sequence>
<evidence type="ECO:0000313" key="2">
    <source>
        <dbReference type="Proteomes" id="UP001300012"/>
    </source>
</evidence>
<gene>
    <name evidence="1" type="ORF">NV381_24365</name>
</gene>
<proteinExistence type="predicted"/>
<protein>
    <recommendedName>
        <fullName evidence="3">Amidohydrolase</fullName>
    </recommendedName>
</protein>